<evidence type="ECO:0000256" key="11">
    <source>
        <dbReference type="ARBA" id="ARBA00023136"/>
    </source>
</evidence>
<comment type="subcellular location">
    <subcellularLocation>
        <location evidence="1">Endoplasmic reticulum membrane</location>
        <topology evidence="1">Multi-pass membrane protein</topology>
    </subcellularLocation>
</comment>
<protein>
    <recommendedName>
        <fullName evidence="5 14">Dol-P-Glc:Glc(2)Man(9)GlcNAc(2)-PP-Dol alpha-1,2-glucosyltransferase</fullName>
        <ecNumber evidence="4 14">2.4.1.256</ecNumber>
    </recommendedName>
</protein>
<feature type="transmembrane region" description="Helical" evidence="14">
    <location>
        <begin position="325"/>
        <end position="349"/>
    </location>
</feature>
<dbReference type="HOGENOM" id="CLU_017053_1_0_1"/>
<keyword evidence="9" id="KW-0256">Endoplasmic reticulum</keyword>
<evidence type="ECO:0000256" key="13">
    <source>
        <dbReference type="ARBA" id="ARBA00048064"/>
    </source>
</evidence>
<gene>
    <name evidence="15" type="ORF">M408DRAFT_331513</name>
</gene>
<comment type="function">
    <text evidence="12">Dol-P-Glc:Glc(2)Man(9)GlcNAc(2)-PP-Dol alpha-1,2-glucosyltransferase that operates in the biosynthetic pathway of dolichol-linked oligosaccharides, the glycan precursors employed in protein asparagine (N)-glycosylation. The assembly of dolichol-linked oligosaccharides begins on the cytosolic side of the endoplasmic reticulum membrane and finishes in its lumen. The sequential addition of sugars to dolichol pyrophosphate produces dolichol-linked oligosaccharides containing fourteen sugars, including two GlcNAcs, nine mannoses and three glucoses. Once assembled, the oligosaccharide is transferred from the lipid to nascent proteins by oligosaccharyltransferases. In the lumen of the endoplasmic reticulum, adds the third and last glucose residue from dolichyl phosphate glucose (Dol-P-Glc) onto the lipid-linked oligosaccharide intermediate Glc(2)Man(9)GlcNAc(2)-PP-Dol to produce Glc(3)Man(9)GlcNAc(2)-PP-Dol.</text>
</comment>
<dbReference type="STRING" id="933852.A0A0C3AXY3"/>
<proteinExistence type="inferred from homology"/>
<evidence type="ECO:0000256" key="1">
    <source>
        <dbReference type="ARBA" id="ARBA00004477"/>
    </source>
</evidence>
<evidence type="ECO:0000256" key="3">
    <source>
        <dbReference type="ARBA" id="ARBA00010600"/>
    </source>
</evidence>
<keyword evidence="11 14" id="KW-0472">Membrane</keyword>
<reference evidence="16" key="2">
    <citation type="submission" date="2015-01" db="EMBL/GenBank/DDBJ databases">
        <title>Evolutionary Origins and Diversification of the Mycorrhizal Mutualists.</title>
        <authorList>
            <consortium name="DOE Joint Genome Institute"/>
            <consortium name="Mycorrhizal Genomics Consortium"/>
            <person name="Kohler A."/>
            <person name="Kuo A."/>
            <person name="Nagy L.G."/>
            <person name="Floudas D."/>
            <person name="Copeland A."/>
            <person name="Barry K.W."/>
            <person name="Cichocki N."/>
            <person name="Veneault-Fourrey C."/>
            <person name="LaButti K."/>
            <person name="Lindquist E.A."/>
            <person name="Lipzen A."/>
            <person name="Lundell T."/>
            <person name="Morin E."/>
            <person name="Murat C."/>
            <person name="Riley R."/>
            <person name="Ohm R."/>
            <person name="Sun H."/>
            <person name="Tunlid A."/>
            <person name="Henrissat B."/>
            <person name="Grigoriev I.V."/>
            <person name="Hibbett D.S."/>
            <person name="Martin F."/>
        </authorList>
    </citation>
    <scope>NUCLEOTIDE SEQUENCE [LARGE SCALE GENOMIC DNA]</scope>
    <source>
        <strain evidence="16">MAFF 305830</strain>
    </source>
</reference>
<dbReference type="AlphaFoldDB" id="A0A0C3AXY3"/>
<comment type="caution">
    <text evidence="14">Lacks conserved residue(s) required for the propagation of feature annotation.</text>
</comment>
<name>A0A0C3AXY3_SERVB</name>
<dbReference type="Pfam" id="PF04922">
    <property type="entry name" value="DIE2_ALG10"/>
    <property type="match status" value="1"/>
</dbReference>
<feature type="transmembrane region" description="Helical" evidence="14">
    <location>
        <begin position="50"/>
        <end position="70"/>
    </location>
</feature>
<keyword evidence="10 14" id="KW-1133">Transmembrane helix</keyword>
<keyword evidence="16" id="KW-1185">Reference proteome</keyword>
<evidence type="ECO:0000313" key="16">
    <source>
        <dbReference type="Proteomes" id="UP000054097"/>
    </source>
</evidence>
<dbReference type="GO" id="GO:0005789">
    <property type="term" value="C:endoplasmic reticulum membrane"/>
    <property type="evidence" value="ECO:0007669"/>
    <property type="project" value="UniProtKB-SubCell"/>
</dbReference>
<sequence length="471" mass="53947">MDEPFHAPQAQAYCDGKWDVWDPKITTPPGLYLSTSLLRHVFMFKCRLPLLRLVPALHLLALPILLSSLVPYHQRLPQPQDITSPSITAITLATFPPLWFFGFLYYTDVPGIAFVLGSFVAQANGSNWLAALLGLWSLFFRQTNIIWILYIFAYHNVFTLRWTRRTKGSKPSILHDPPALNATFREIVYSFTSLVRAIPSLLWEFIPYGILSAAFAAFMIWNGGIVLGDKSNHVPALHIPQLFYFYAFSTAFGWPALLFSGVGKTAGPIGLAKEVFARMAGNTRRIALTIIWTIVIATCVHFFTIHHPFVLSDNRHYTFYVWKRILFAHPLISYALSPVYLACWWAWWIRAGSTQSLLQTMVLPLALIPTLLPSPLLEPRYFIVPYILLRLQVPPYDEAEPIVPSTGSQPAVVPEQPKIHAQQKGFDWAEYLPWIELMWYCAINYATMYVFLYKDRTVEINGQEEIIRFMW</sequence>
<evidence type="ECO:0000256" key="10">
    <source>
        <dbReference type="ARBA" id="ARBA00022989"/>
    </source>
</evidence>
<dbReference type="InterPro" id="IPR016900">
    <property type="entry name" value="Alg10"/>
</dbReference>
<dbReference type="Proteomes" id="UP000054097">
    <property type="component" value="Unassembled WGS sequence"/>
</dbReference>
<comment type="similarity">
    <text evidence="3 14">Belongs to the ALG10 glucosyltransferase family.</text>
</comment>
<keyword evidence="6 14" id="KW-0328">Glycosyltransferase</keyword>
<reference evidence="15 16" key="1">
    <citation type="submission" date="2014-04" db="EMBL/GenBank/DDBJ databases">
        <authorList>
            <consortium name="DOE Joint Genome Institute"/>
            <person name="Kuo A."/>
            <person name="Zuccaro A."/>
            <person name="Kohler A."/>
            <person name="Nagy L.G."/>
            <person name="Floudas D."/>
            <person name="Copeland A."/>
            <person name="Barry K.W."/>
            <person name="Cichocki N."/>
            <person name="Veneault-Fourrey C."/>
            <person name="LaButti K."/>
            <person name="Lindquist E.A."/>
            <person name="Lipzen A."/>
            <person name="Lundell T."/>
            <person name="Morin E."/>
            <person name="Murat C."/>
            <person name="Sun H."/>
            <person name="Tunlid A."/>
            <person name="Henrissat B."/>
            <person name="Grigoriev I.V."/>
            <person name="Hibbett D.S."/>
            <person name="Martin F."/>
            <person name="Nordberg H.P."/>
            <person name="Cantor M.N."/>
            <person name="Hua S.X."/>
        </authorList>
    </citation>
    <scope>NUCLEOTIDE SEQUENCE [LARGE SCALE GENOMIC DNA]</scope>
    <source>
        <strain evidence="15 16">MAFF 305830</strain>
    </source>
</reference>
<evidence type="ECO:0000256" key="12">
    <source>
        <dbReference type="ARBA" id="ARBA00044727"/>
    </source>
</evidence>
<feature type="transmembrane region" description="Helical" evidence="14">
    <location>
        <begin position="82"/>
        <end position="106"/>
    </location>
</feature>
<feature type="transmembrane region" description="Helical" evidence="14">
    <location>
        <begin position="243"/>
        <end position="266"/>
    </location>
</feature>
<feature type="transmembrane region" description="Helical" evidence="14">
    <location>
        <begin position="145"/>
        <end position="163"/>
    </location>
</feature>
<evidence type="ECO:0000256" key="6">
    <source>
        <dbReference type="ARBA" id="ARBA00022676"/>
    </source>
</evidence>
<keyword evidence="8 14" id="KW-0812">Transmembrane</keyword>
<evidence type="ECO:0000256" key="2">
    <source>
        <dbReference type="ARBA" id="ARBA00004922"/>
    </source>
</evidence>
<organism evidence="15 16">
    <name type="scientific">Serendipita vermifera MAFF 305830</name>
    <dbReference type="NCBI Taxonomy" id="933852"/>
    <lineage>
        <taxon>Eukaryota</taxon>
        <taxon>Fungi</taxon>
        <taxon>Dikarya</taxon>
        <taxon>Basidiomycota</taxon>
        <taxon>Agaricomycotina</taxon>
        <taxon>Agaricomycetes</taxon>
        <taxon>Sebacinales</taxon>
        <taxon>Serendipitaceae</taxon>
        <taxon>Serendipita</taxon>
    </lineage>
</organism>
<comment type="pathway">
    <text evidence="2">Protein modification; protein glycosylation.</text>
</comment>
<dbReference type="EC" id="2.4.1.256" evidence="4 14"/>
<dbReference type="PIRSF" id="PIRSF028810">
    <property type="entry name" value="Alpha1_2_glucosyltferase_Alg10"/>
    <property type="match status" value="1"/>
</dbReference>
<evidence type="ECO:0000256" key="7">
    <source>
        <dbReference type="ARBA" id="ARBA00022679"/>
    </source>
</evidence>
<accession>A0A0C3AXY3</accession>
<feature type="transmembrane region" description="Helical" evidence="14">
    <location>
        <begin position="201"/>
        <end position="223"/>
    </location>
</feature>
<keyword evidence="7 15" id="KW-0808">Transferase</keyword>
<feature type="transmembrane region" description="Helical" evidence="14">
    <location>
        <begin position="286"/>
        <end position="305"/>
    </location>
</feature>
<dbReference type="OrthoDB" id="4769at2759"/>
<dbReference type="GO" id="GO:0106073">
    <property type="term" value="F:dolichyl pyrophosphate Glc2Man9GlcNAc2 alpha-1,2-glucosyltransferase activity"/>
    <property type="evidence" value="ECO:0007669"/>
    <property type="project" value="UniProtKB-UniRule"/>
</dbReference>
<feature type="transmembrane region" description="Helical" evidence="14">
    <location>
        <begin position="437"/>
        <end position="453"/>
    </location>
</feature>
<feature type="transmembrane region" description="Helical" evidence="14">
    <location>
        <begin position="113"/>
        <end position="139"/>
    </location>
</feature>
<dbReference type="PANTHER" id="PTHR12989:SF10">
    <property type="entry name" value="DOL-P-GLC:GLC(2)MAN(9)GLCNAC(2)-PP-DOL ALPHA-1,2-GLUCOSYLTRANSFERASE-RELATED"/>
    <property type="match status" value="1"/>
</dbReference>
<evidence type="ECO:0000256" key="4">
    <source>
        <dbReference type="ARBA" id="ARBA00011967"/>
    </source>
</evidence>
<evidence type="ECO:0000256" key="8">
    <source>
        <dbReference type="ARBA" id="ARBA00022692"/>
    </source>
</evidence>
<evidence type="ECO:0000256" key="5">
    <source>
        <dbReference type="ARBA" id="ARBA00018512"/>
    </source>
</evidence>
<evidence type="ECO:0000256" key="9">
    <source>
        <dbReference type="ARBA" id="ARBA00022824"/>
    </source>
</evidence>
<dbReference type="GO" id="GO:0006488">
    <property type="term" value="P:dolichol-linked oligosaccharide biosynthetic process"/>
    <property type="evidence" value="ECO:0007669"/>
    <property type="project" value="UniProtKB-UniRule"/>
</dbReference>
<evidence type="ECO:0000313" key="15">
    <source>
        <dbReference type="EMBL" id="KIM24839.1"/>
    </source>
</evidence>
<evidence type="ECO:0000256" key="14">
    <source>
        <dbReference type="PIRNR" id="PIRNR028810"/>
    </source>
</evidence>
<dbReference type="PANTHER" id="PTHR12989">
    <property type="entry name" value="ALPHA-1,2-GLUCOSYLTRANSFERASE ALG10"/>
    <property type="match status" value="1"/>
</dbReference>
<dbReference type="EMBL" id="KN824319">
    <property type="protein sequence ID" value="KIM24839.1"/>
    <property type="molecule type" value="Genomic_DNA"/>
</dbReference>
<comment type="catalytic activity">
    <reaction evidence="13">
        <text>an alpha-D-Glc-(1-&gt;3)-alpha-D-Glc-(1-&gt;3)-alpha-D-Man-(1-&gt;2)-alpha-D-Man-(1-&gt;2)-alpha-D-Man-(1-&gt;3)-[alpha-D-Man-(1-&gt;2)-alpha-D-Man-(1-&gt;3)-[alpha-D-Man-(1-&gt;2)-alpha-D-Man-(1-&gt;6)]-alpha-D-Man-(1-&gt;6)]-beta-D-Man-(1-&gt;4)-beta-D-GlcNAc-(1-&gt;4)-alpha-D-GlcNAc-diphospho-di-trans,poly-cis-dolichol + a di-trans,poly-cis-dolichyl beta-D-glucosyl phosphate = a alpha-D-Glc-(1-&gt;2)-alpha-D-Glc-(1-&gt;3)-alpha-D-Glc-(1-&gt;3)-alpha-D-Man-(1-&gt;2)-alpha-D-Man-(1-&gt;2)-alpha-D-Man-(1-&gt;3)-[alpha-D-Man-(1-&gt;2)-alpha-D-Man-(1-&gt;3)-[alpha-D-Man-(1-&gt;2)-alpha-D-Man-(1-&gt;6)]-alpha-D-Man-(1-&gt;6)]-beta-D-Man-(1-&gt;4)-beta-D-GlcNAc-(1-&gt;4)-alpha-D-GlcNAc-diphospho-di-trans,poly-cis-dolichol + a di-trans,poly-cis-dolichyl phosphate + H(+)</text>
        <dbReference type="Rhea" id="RHEA:29543"/>
        <dbReference type="Rhea" id="RHEA-COMP:19498"/>
        <dbReference type="Rhea" id="RHEA-COMP:19502"/>
        <dbReference type="Rhea" id="RHEA-COMP:19512"/>
        <dbReference type="Rhea" id="RHEA-COMP:19522"/>
        <dbReference type="ChEBI" id="CHEBI:15378"/>
        <dbReference type="ChEBI" id="CHEBI:57525"/>
        <dbReference type="ChEBI" id="CHEBI:57683"/>
        <dbReference type="ChEBI" id="CHEBI:132522"/>
        <dbReference type="ChEBI" id="CHEBI:132523"/>
        <dbReference type="EC" id="2.4.1.256"/>
    </reaction>
    <physiologicalReaction direction="left-to-right" evidence="13">
        <dbReference type="Rhea" id="RHEA:29544"/>
    </physiologicalReaction>
</comment>